<reference evidence="1" key="1">
    <citation type="journal article" date="2021" name="Proc. Natl. Acad. Sci. U.S.A.">
        <title>A Catalog of Tens of Thousands of Viruses from Human Metagenomes Reveals Hidden Associations with Chronic Diseases.</title>
        <authorList>
            <person name="Tisza M.J."/>
            <person name="Buck C.B."/>
        </authorList>
    </citation>
    <scope>NUCLEOTIDE SEQUENCE</scope>
    <source>
        <strain evidence="1">CtQU013</strain>
    </source>
</reference>
<name>A0A8S5NLQ5_9CAUD</name>
<accession>A0A8S5NLQ5</accession>
<evidence type="ECO:0000313" key="1">
    <source>
        <dbReference type="EMBL" id="DAD95662.1"/>
    </source>
</evidence>
<protein>
    <submittedName>
        <fullName evidence="1">Uncharacterized protein</fullName>
    </submittedName>
</protein>
<sequence>MLIPALKSPRKQGEEIGAQVHCRYPLWIGYLMY</sequence>
<proteinExistence type="predicted"/>
<dbReference type="EMBL" id="BK015198">
    <property type="protein sequence ID" value="DAD95662.1"/>
    <property type="molecule type" value="Genomic_DNA"/>
</dbReference>
<organism evidence="1">
    <name type="scientific">Siphoviridae sp. ctQU013</name>
    <dbReference type="NCBI Taxonomy" id="2826329"/>
    <lineage>
        <taxon>Viruses</taxon>
        <taxon>Duplodnaviria</taxon>
        <taxon>Heunggongvirae</taxon>
        <taxon>Uroviricota</taxon>
        <taxon>Caudoviricetes</taxon>
    </lineage>
</organism>